<dbReference type="EMBL" id="JAPDOD010000062">
    <property type="protein sequence ID" value="MDA0166269.1"/>
    <property type="molecule type" value="Genomic_DNA"/>
</dbReference>
<evidence type="ECO:0000256" key="1">
    <source>
        <dbReference type="SAM" id="Phobius"/>
    </source>
</evidence>
<keyword evidence="1" id="KW-0472">Membrane</keyword>
<organism evidence="2 3">
    <name type="scientific">Solirubrobacter ginsenosidimutans</name>
    <dbReference type="NCBI Taxonomy" id="490573"/>
    <lineage>
        <taxon>Bacteria</taxon>
        <taxon>Bacillati</taxon>
        <taxon>Actinomycetota</taxon>
        <taxon>Thermoleophilia</taxon>
        <taxon>Solirubrobacterales</taxon>
        <taxon>Solirubrobacteraceae</taxon>
        <taxon>Solirubrobacter</taxon>
    </lineage>
</organism>
<evidence type="ECO:0000313" key="3">
    <source>
        <dbReference type="Proteomes" id="UP001149140"/>
    </source>
</evidence>
<reference evidence="2" key="1">
    <citation type="submission" date="2022-10" db="EMBL/GenBank/DDBJ databases">
        <title>The WGS of Solirubrobacter ginsenosidimutans DSM 21036.</title>
        <authorList>
            <person name="Jiang Z."/>
        </authorList>
    </citation>
    <scope>NUCLEOTIDE SEQUENCE</scope>
    <source>
        <strain evidence="2">DSM 21036</strain>
    </source>
</reference>
<gene>
    <name evidence="2" type="ORF">OM076_38750</name>
</gene>
<evidence type="ECO:0000313" key="2">
    <source>
        <dbReference type="EMBL" id="MDA0166269.1"/>
    </source>
</evidence>
<keyword evidence="1" id="KW-1133">Transmembrane helix</keyword>
<dbReference type="Proteomes" id="UP001149140">
    <property type="component" value="Unassembled WGS sequence"/>
</dbReference>
<feature type="transmembrane region" description="Helical" evidence="1">
    <location>
        <begin position="474"/>
        <end position="499"/>
    </location>
</feature>
<protein>
    <submittedName>
        <fullName evidence="2">Uncharacterized protein</fullName>
    </submittedName>
</protein>
<dbReference type="RefSeq" id="WP_270045527.1">
    <property type="nucleotide sequence ID" value="NZ_JAPDOD010000062.1"/>
</dbReference>
<keyword evidence="3" id="KW-1185">Reference proteome</keyword>
<accession>A0A9X3N0P1</accession>
<comment type="caution">
    <text evidence="2">The sequence shown here is derived from an EMBL/GenBank/DDBJ whole genome shotgun (WGS) entry which is preliminary data.</text>
</comment>
<name>A0A9X3N0P1_9ACTN</name>
<keyword evidence="1" id="KW-0812">Transmembrane</keyword>
<sequence>MTVLRERIQWRTAAPLWQAASGGGVDLGRPAILRFATDDFMDRVQAVLTAGGEGLDGFLARNETWRAPAAGLPLDTGTLKLFQPLQGRFYLVSATLVCSKRGLPDRMVDPTRQESAFFVLRQLRRRSANVPPDPLNAATFSEYAWVPGAAGTGTWTPVPAPGLVASEQRLPLFGIAYQALGGNRKLLAGLIPVGSRERLRAAPAVPADAGNDPLAGATDPRLAPFLPAIEGLIEVSRAAPKTVPALAKLREAIYFDTLELAERVTDAQAATLSVFTAKDGFRKGTTWRDALQAARTSDPTAAVPKPFSDLLRTEITPALGTLGVNPGALPGSTAVFTQIKGLFPKPTTTTAVAVPADDPQAEEDAVLVARCGYERPNCVPEHRLELSPPSAPFVFASLYDPDGPVRPSQIAMPNDLNLATLRKSPKGVSIALSTELRNQLNRFQAMKVSDLESGNTGSDGGFSFGMVCQLSIPIITICALILLMIIVALLNIVFWWLPLFKICFPSVRRG</sequence>
<dbReference type="AlphaFoldDB" id="A0A9X3N0P1"/>
<proteinExistence type="predicted"/>